<keyword evidence="1" id="KW-0732">Signal</keyword>
<dbReference type="InterPro" id="IPR016047">
    <property type="entry name" value="M23ase_b-sheet_dom"/>
</dbReference>
<dbReference type="Pfam" id="PF01551">
    <property type="entry name" value="Peptidase_M23"/>
    <property type="match status" value="1"/>
</dbReference>
<feature type="domain" description="M23ase beta-sheet core" evidence="3">
    <location>
        <begin position="232"/>
        <end position="332"/>
    </location>
</feature>
<keyword evidence="5" id="KW-1185">Reference proteome</keyword>
<sequence>MNRQKWKKYGFMAEVIVLTLTAALCWRDVSQGAFAAGRGTAQAENNSASESAEDSGTDNGGDSGTDNAEDSGMDNGGNSGTDSAEKDYIKWVDFHVTSEAMRQACAYDVDTYGQEGHVNWVDLLAYLGARYGGDFKQYKAKDMDEIAERLQKGETTVEKLSAEINSFDYYREAYGAVLDGLVGEYQIEAEDRGKVSWTKKYGLKGFSPIAKSFPYNDYDDFGVARSYGYKREHLGHDMMGQTGTPIIAVESGYVSAMGWNQYGGWRLGISSFDGRRYYYYAHLRQNFPYCKSLEVGSVVQAGDVVGYMGRTGYSAKENVNNIDTTHLHFGLQLIFDESQREGNHEIWVDVYELVKFLYKNQSEVVRDDATKEWSRMLQMKDPEALEYLKTAKEQPAAGTDSEKPRAELPGL</sequence>
<evidence type="ECO:0000256" key="2">
    <source>
        <dbReference type="SAM" id="MobiDB-lite"/>
    </source>
</evidence>
<evidence type="ECO:0000313" key="4">
    <source>
        <dbReference type="EMBL" id="WPX72430.1"/>
    </source>
</evidence>
<dbReference type="InterPro" id="IPR050570">
    <property type="entry name" value="Cell_wall_metabolism_enzyme"/>
</dbReference>
<dbReference type="CDD" id="cd12797">
    <property type="entry name" value="M23_peptidase"/>
    <property type="match status" value="1"/>
</dbReference>
<evidence type="ECO:0000313" key="5">
    <source>
        <dbReference type="Proteomes" id="UP001325248"/>
    </source>
</evidence>
<feature type="region of interest" description="Disordered" evidence="2">
    <location>
        <begin position="388"/>
        <end position="411"/>
    </location>
</feature>
<proteinExistence type="predicted"/>
<dbReference type="SUPFAM" id="SSF51261">
    <property type="entry name" value="Duplicated hybrid motif"/>
    <property type="match status" value="1"/>
</dbReference>
<name>A0ABZ0U5E3_9FIRM</name>
<organism evidence="4 5">
    <name type="scientific">Blautia producta</name>
    <dbReference type="NCBI Taxonomy" id="33035"/>
    <lineage>
        <taxon>Bacteria</taxon>
        <taxon>Bacillati</taxon>
        <taxon>Bacillota</taxon>
        <taxon>Clostridia</taxon>
        <taxon>Lachnospirales</taxon>
        <taxon>Lachnospiraceae</taxon>
        <taxon>Blautia</taxon>
    </lineage>
</organism>
<dbReference type="InterPro" id="IPR011055">
    <property type="entry name" value="Dup_hybrid_motif"/>
</dbReference>
<protein>
    <recommendedName>
        <fullName evidence="3">M23ase beta-sheet core domain-containing protein</fullName>
    </recommendedName>
</protein>
<gene>
    <name evidence="4" type="ORF">BLCOC_07660</name>
</gene>
<reference evidence="4" key="1">
    <citation type="submission" date="2023-10" db="EMBL/GenBank/DDBJ databases">
        <title>Genome sequence of Blautia coccoides DSM 935.</title>
        <authorList>
            <person name="Boeer T."/>
            <person name="Bengelsdorf F.R."/>
            <person name="Daniel R."/>
            <person name="Poehlein A."/>
        </authorList>
    </citation>
    <scope>NUCLEOTIDE SEQUENCE [LARGE SCALE GENOMIC DNA]</scope>
    <source>
        <strain evidence="4">DSM 935</strain>
    </source>
</reference>
<feature type="region of interest" description="Disordered" evidence="2">
    <location>
        <begin position="41"/>
        <end position="81"/>
    </location>
</feature>
<dbReference type="PANTHER" id="PTHR21666">
    <property type="entry name" value="PEPTIDASE-RELATED"/>
    <property type="match status" value="1"/>
</dbReference>
<accession>A0ABZ0U5E3</accession>
<dbReference type="Gene3D" id="2.70.70.10">
    <property type="entry name" value="Glucose Permease (Domain IIA)"/>
    <property type="match status" value="1"/>
</dbReference>
<dbReference type="Proteomes" id="UP001325248">
    <property type="component" value="Chromosome"/>
</dbReference>
<dbReference type="PANTHER" id="PTHR21666:SF289">
    <property type="entry name" value="L-ALA--D-GLU ENDOPEPTIDASE"/>
    <property type="match status" value="1"/>
</dbReference>
<evidence type="ECO:0000259" key="3">
    <source>
        <dbReference type="Pfam" id="PF01551"/>
    </source>
</evidence>
<feature type="compositionally biased region" description="Basic and acidic residues" evidence="2">
    <location>
        <begin position="400"/>
        <end position="411"/>
    </location>
</feature>
<evidence type="ECO:0000256" key="1">
    <source>
        <dbReference type="ARBA" id="ARBA00022729"/>
    </source>
</evidence>
<dbReference type="EMBL" id="CP136422">
    <property type="protein sequence ID" value="WPX72430.1"/>
    <property type="molecule type" value="Genomic_DNA"/>
</dbReference>